<dbReference type="Proteomes" id="UP000799750">
    <property type="component" value="Unassembled WGS sequence"/>
</dbReference>
<gene>
    <name evidence="2" type="ORF">BU16DRAFT_527684</name>
</gene>
<keyword evidence="3" id="KW-1185">Reference proteome</keyword>
<evidence type="ECO:0000256" key="1">
    <source>
        <dbReference type="SAM" id="MobiDB-lite"/>
    </source>
</evidence>
<organism evidence="2 3">
    <name type="scientific">Lophium mytilinum</name>
    <dbReference type="NCBI Taxonomy" id="390894"/>
    <lineage>
        <taxon>Eukaryota</taxon>
        <taxon>Fungi</taxon>
        <taxon>Dikarya</taxon>
        <taxon>Ascomycota</taxon>
        <taxon>Pezizomycotina</taxon>
        <taxon>Dothideomycetes</taxon>
        <taxon>Pleosporomycetidae</taxon>
        <taxon>Mytilinidiales</taxon>
        <taxon>Mytilinidiaceae</taxon>
        <taxon>Lophium</taxon>
    </lineage>
</organism>
<dbReference type="EMBL" id="MU004190">
    <property type="protein sequence ID" value="KAF2494670.1"/>
    <property type="molecule type" value="Genomic_DNA"/>
</dbReference>
<feature type="compositionally biased region" description="Acidic residues" evidence="1">
    <location>
        <begin position="37"/>
        <end position="53"/>
    </location>
</feature>
<protein>
    <submittedName>
        <fullName evidence="2">Uncharacterized protein</fullName>
    </submittedName>
</protein>
<name>A0A6A6QRN8_9PEZI</name>
<dbReference type="AlphaFoldDB" id="A0A6A6QRN8"/>
<feature type="region of interest" description="Disordered" evidence="1">
    <location>
        <begin position="33"/>
        <end position="54"/>
    </location>
</feature>
<sequence>MHSTRIAGLHFRHIAHTARGAAADGHACLEVVYQPGDEGDEDEEDEDDEEDDDVALHSCWWVGVGGCWRG</sequence>
<evidence type="ECO:0000313" key="2">
    <source>
        <dbReference type="EMBL" id="KAF2494670.1"/>
    </source>
</evidence>
<reference evidence="2" key="1">
    <citation type="journal article" date="2020" name="Stud. Mycol.">
        <title>101 Dothideomycetes genomes: a test case for predicting lifestyles and emergence of pathogens.</title>
        <authorList>
            <person name="Haridas S."/>
            <person name="Albert R."/>
            <person name="Binder M."/>
            <person name="Bloem J."/>
            <person name="Labutti K."/>
            <person name="Salamov A."/>
            <person name="Andreopoulos B."/>
            <person name="Baker S."/>
            <person name="Barry K."/>
            <person name="Bills G."/>
            <person name="Bluhm B."/>
            <person name="Cannon C."/>
            <person name="Castanera R."/>
            <person name="Culley D."/>
            <person name="Daum C."/>
            <person name="Ezra D."/>
            <person name="Gonzalez J."/>
            <person name="Henrissat B."/>
            <person name="Kuo A."/>
            <person name="Liang C."/>
            <person name="Lipzen A."/>
            <person name="Lutzoni F."/>
            <person name="Magnuson J."/>
            <person name="Mondo S."/>
            <person name="Nolan M."/>
            <person name="Ohm R."/>
            <person name="Pangilinan J."/>
            <person name="Park H.-J."/>
            <person name="Ramirez L."/>
            <person name="Alfaro M."/>
            <person name="Sun H."/>
            <person name="Tritt A."/>
            <person name="Yoshinaga Y."/>
            <person name="Zwiers L.-H."/>
            <person name="Turgeon B."/>
            <person name="Goodwin S."/>
            <person name="Spatafora J."/>
            <person name="Crous P."/>
            <person name="Grigoriev I."/>
        </authorList>
    </citation>
    <scope>NUCLEOTIDE SEQUENCE</scope>
    <source>
        <strain evidence="2">CBS 269.34</strain>
    </source>
</reference>
<proteinExistence type="predicted"/>
<evidence type="ECO:0000313" key="3">
    <source>
        <dbReference type="Proteomes" id="UP000799750"/>
    </source>
</evidence>
<accession>A0A6A6QRN8</accession>